<dbReference type="SUPFAM" id="SSF52047">
    <property type="entry name" value="RNI-like"/>
    <property type="match status" value="1"/>
</dbReference>
<evidence type="ECO:0000313" key="1">
    <source>
        <dbReference type="EnsemblPlants" id="Zm00001eb280260_P001"/>
    </source>
</evidence>
<name>A0A804PWY4_MAIZE</name>
<sequence length="307" mass="33577">MDNALVLQKLRHMTIVSFPGLMDLALASVAKFSPSLRLVNLKKCSKVTLTGILAFFLNCSPKFKSLSLSQCIEIKDICSTPAQLPVCKSLRSLAIKDCSGFADTSLPMVGMFCPQLENINLSGLSAVIDNGFLPLMKSSDSGLVDIDLNSCENLTDTAVSALVKAHDASLATSVSRDAARPLMQAYSPSVRAAASSSSLAFRTACESCNKDVPIVHVDMQNYSLDEKIRMTLEAYVVEKTDEVHEDRSFYTVPQFSPAPRMSLTLNNLLIHRWPSSLCLHHEFLVLVSFFPMHFVRSGNRSLPLAIA</sequence>
<dbReference type="InParanoid" id="A0A804PWY4"/>
<dbReference type="InterPro" id="IPR006553">
    <property type="entry name" value="Leu-rich_rpt_Cys-con_subtyp"/>
</dbReference>
<keyword evidence="2" id="KW-1185">Reference proteome</keyword>
<evidence type="ECO:0000313" key="2">
    <source>
        <dbReference type="Proteomes" id="UP000007305"/>
    </source>
</evidence>
<dbReference type="PANTHER" id="PTHR13318">
    <property type="entry name" value="PARTNER OF PAIRED, ISOFORM B-RELATED"/>
    <property type="match status" value="1"/>
</dbReference>
<dbReference type="InterPro" id="IPR032675">
    <property type="entry name" value="LRR_dom_sf"/>
</dbReference>
<accession>A0A804PWY4</accession>
<dbReference type="Gramene" id="Zm00001eb280260_T001">
    <property type="protein sequence ID" value="Zm00001eb280260_P001"/>
    <property type="gene ID" value="Zm00001eb280260"/>
</dbReference>
<organism evidence="1 2">
    <name type="scientific">Zea mays</name>
    <name type="common">Maize</name>
    <dbReference type="NCBI Taxonomy" id="4577"/>
    <lineage>
        <taxon>Eukaryota</taxon>
        <taxon>Viridiplantae</taxon>
        <taxon>Streptophyta</taxon>
        <taxon>Embryophyta</taxon>
        <taxon>Tracheophyta</taxon>
        <taxon>Spermatophyta</taxon>
        <taxon>Magnoliopsida</taxon>
        <taxon>Liliopsida</taxon>
        <taxon>Poales</taxon>
        <taxon>Poaceae</taxon>
        <taxon>PACMAD clade</taxon>
        <taxon>Panicoideae</taxon>
        <taxon>Andropogonodae</taxon>
        <taxon>Andropogoneae</taxon>
        <taxon>Tripsacinae</taxon>
        <taxon>Zea</taxon>
    </lineage>
</organism>
<reference evidence="1" key="2">
    <citation type="submission" date="2019-07" db="EMBL/GenBank/DDBJ databases">
        <authorList>
            <person name="Seetharam A."/>
            <person name="Woodhouse M."/>
            <person name="Cannon E."/>
        </authorList>
    </citation>
    <scope>NUCLEOTIDE SEQUENCE [LARGE SCALE GENOMIC DNA]</scope>
    <source>
        <strain evidence="1">cv. B73</strain>
    </source>
</reference>
<dbReference type="FunFam" id="3.80.10.10:FF:002107">
    <property type="entry name" value="EIN3-binding F-box protein 1"/>
    <property type="match status" value="1"/>
</dbReference>
<dbReference type="Gene3D" id="3.80.10.10">
    <property type="entry name" value="Ribonuclease Inhibitor"/>
    <property type="match status" value="1"/>
</dbReference>
<dbReference type="SMART" id="SM00367">
    <property type="entry name" value="LRR_CC"/>
    <property type="match status" value="5"/>
</dbReference>
<protein>
    <submittedName>
        <fullName evidence="1">Uncharacterized protein</fullName>
    </submittedName>
</protein>
<dbReference type="AlphaFoldDB" id="A0A804PWY4"/>
<proteinExistence type="predicted"/>
<reference evidence="2" key="1">
    <citation type="journal article" date="2009" name="Science">
        <title>The B73 maize genome: complexity, diversity, and dynamics.</title>
        <authorList>
            <person name="Schnable P.S."/>
            <person name="Ware D."/>
            <person name="Fulton R.S."/>
            <person name="Stein J.C."/>
            <person name="Wei F."/>
            <person name="Pasternak S."/>
            <person name="Liang C."/>
            <person name="Zhang J."/>
            <person name="Fulton L."/>
            <person name="Graves T.A."/>
            <person name="Minx P."/>
            <person name="Reily A.D."/>
            <person name="Courtney L."/>
            <person name="Kruchowski S.S."/>
            <person name="Tomlinson C."/>
            <person name="Strong C."/>
            <person name="Delehaunty K."/>
            <person name="Fronick C."/>
            <person name="Courtney B."/>
            <person name="Rock S.M."/>
            <person name="Belter E."/>
            <person name="Du F."/>
            <person name="Kim K."/>
            <person name="Abbott R.M."/>
            <person name="Cotton M."/>
            <person name="Levy A."/>
            <person name="Marchetto P."/>
            <person name="Ochoa K."/>
            <person name="Jackson S.M."/>
            <person name="Gillam B."/>
            <person name="Chen W."/>
            <person name="Yan L."/>
            <person name="Higginbotham J."/>
            <person name="Cardenas M."/>
            <person name="Waligorski J."/>
            <person name="Applebaum E."/>
            <person name="Phelps L."/>
            <person name="Falcone J."/>
            <person name="Kanchi K."/>
            <person name="Thane T."/>
            <person name="Scimone A."/>
            <person name="Thane N."/>
            <person name="Henke J."/>
            <person name="Wang T."/>
            <person name="Ruppert J."/>
            <person name="Shah N."/>
            <person name="Rotter K."/>
            <person name="Hodges J."/>
            <person name="Ingenthron E."/>
            <person name="Cordes M."/>
            <person name="Kohlberg S."/>
            <person name="Sgro J."/>
            <person name="Delgado B."/>
            <person name="Mead K."/>
            <person name="Chinwalla A."/>
            <person name="Leonard S."/>
            <person name="Crouse K."/>
            <person name="Collura K."/>
            <person name="Kudrna D."/>
            <person name="Currie J."/>
            <person name="He R."/>
            <person name="Angelova A."/>
            <person name="Rajasekar S."/>
            <person name="Mueller T."/>
            <person name="Lomeli R."/>
            <person name="Scara G."/>
            <person name="Ko A."/>
            <person name="Delaney K."/>
            <person name="Wissotski M."/>
            <person name="Lopez G."/>
            <person name="Campos D."/>
            <person name="Braidotti M."/>
            <person name="Ashley E."/>
            <person name="Golser W."/>
            <person name="Kim H."/>
            <person name="Lee S."/>
            <person name="Lin J."/>
            <person name="Dujmic Z."/>
            <person name="Kim W."/>
            <person name="Talag J."/>
            <person name="Zuccolo A."/>
            <person name="Fan C."/>
            <person name="Sebastian A."/>
            <person name="Kramer M."/>
            <person name="Spiegel L."/>
            <person name="Nascimento L."/>
            <person name="Zutavern T."/>
            <person name="Miller B."/>
            <person name="Ambroise C."/>
            <person name="Muller S."/>
            <person name="Spooner W."/>
            <person name="Narechania A."/>
            <person name="Ren L."/>
            <person name="Wei S."/>
            <person name="Kumari S."/>
            <person name="Faga B."/>
            <person name="Levy M.J."/>
            <person name="McMahan L."/>
            <person name="Van Buren P."/>
            <person name="Vaughn M.W."/>
            <person name="Ying K."/>
            <person name="Yeh C.-T."/>
            <person name="Emrich S.J."/>
            <person name="Jia Y."/>
            <person name="Kalyanaraman A."/>
            <person name="Hsia A.-P."/>
            <person name="Barbazuk W.B."/>
            <person name="Baucom R.S."/>
            <person name="Brutnell T.P."/>
            <person name="Carpita N.C."/>
            <person name="Chaparro C."/>
            <person name="Chia J.-M."/>
            <person name="Deragon J.-M."/>
            <person name="Estill J.C."/>
            <person name="Fu Y."/>
            <person name="Jeddeloh J.A."/>
            <person name="Han Y."/>
            <person name="Lee H."/>
            <person name="Li P."/>
            <person name="Lisch D.R."/>
            <person name="Liu S."/>
            <person name="Liu Z."/>
            <person name="Nagel D.H."/>
            <person name="McCann M.C."/>
            <person name="SanMiguel P."/>
            <person name="Myers A.M."/>
            <person name="Nettleton D."/>
            <person name="Nguyen J."/>
            <person name="Penning B.W."/>
            <person name="Ponnala L."/>
            <person name="Schneider K.L."/>
            <person name="Schwartz D.C."/>
            <person name="Sharma A."/>
            <person name="Soderlund C."/>
            <person name="Springer N.M."/>
            <person name="Sun Q."/>
            <person name="Wang H."/>
            <person name="Waterman M."/>
            <person name="Westerman R."/>
            <person name="Wolfgruber T.K."/>
            <person name="Yang L."/>
            <person name="Yu Y."/>
            <person name="Zhang L."/>
            <person name="Zhou S."/>
            <person name="Zhu Q."/>
            <person name="Bennetzen J.L."/>
            <person name="Dawe R.K."/>
            <person name="Jiang J."/>
            <person name="Jiang N."/>
            <person name="Presting G.G."/>
            <person name="Wessler S.R."/>
            <person name="Aluru S."/>
            <person name="Martienssen R.A."/>
            <person name="Clifton S.W."/>
            <person name="McCombie W.R."/>
            <person name="Wing R.A."/>
            <person name="Wilson R.K."/>
        </authorList>
    </citation>
    <scope>NUCLEOTIDE SEQUENCE [LARGE SCALE GENOMIC DNA]</scope>
    <source>
        <strain evidence="2">cv. B73</strain>
    </source>
</reference>
<reference evidence="1" key="3">
    <citation type="submission" date="2021-05" db="UniProtKB">
        <authorList>
            <consortium name="EnsemblPlants"/>
        </authorList>
    </citation>
    <scope>IDENTIFICATION</scope>
    <source>
        <strain evidence="1">cv. B73</strain>
    </source>
</reference>
<dbReference type="EnsemblPlants" id="Zm00001eb280260_T001">
    <property type="protein sequence ID" value="Zm00001eb280260_P001"/>
    <property type="gene ID" value="Zm00001eb280260"/>
</dbReference>
<dbReference type="Proteomes" id="UP000007305">
    <property type="component" value="Chromosome 6"/>
</dbReference>